<evidence type="ECO:0000256" key="14">
    <source>
        <dbReference type="HAMAP-Rule" id="MF_01849"/>
    </source>
</evidence>
<feature type="binding site" evidence="14">
    <location>
        <position position="112"/>
    </location>
    <ligand>
        <name>[4Fe-4S] cluster</name>
        <dbReference type="ChEBI" id="CHEBI:49883"/>
        <note>4Fe-4S-S-AdoMet</note>
    </ligand>
</feature>
<sequence>MQSQLRSINLTELETLLKSWSFPTYRARQILNWLHQKHITEFGEMKNLPKKLLGKLSESSLVSVLKLRETPKSNDQSSQKYLFETQDGHFLESVLIVQGGRNTVCVSTQLGCKMKCSFCASGMGKFVRNLTAGEIIEQVSRVARTLSPLEVGNGRDRSLQAITNVVFMGMGEPLDNYDATLRAIKILMADWGFGLGGRRITVSTCGIIPKIEQFVKDVDGRVRLSISLHSSQQTVRNELVPINKRYNLDDLMSALEQLYRKLKREITFEYTLIQGMNNSPEAASGLARLANRIHAKVNIIPYNPVREADYQSPTPAQVKTFCALLEKKGVRVTVRQTAGRDINAACGQLRLDREPIRGTSGPKLICSIKFNLPPIP</sequence>
<keyword evidence="13 14" id="KW-1015">Disulfide bond</keyword>
<evidence type="ECO:0000256" key="10">
    <source>
        <dbReference type="ARBA" id="ARBA00022723"/>
    </source>
</evidence>
<keyword evidence="12 14" id="KW-0411">Iron-sulfur</keyword>
<organism evidence="16 17">
    <name type="scientific">Candidatus Danuiimicrobium aquiferis</name>
    <dbReference type="NCBI Taxonomy" id="1801832"/>
    <lineage>
        <taxon>Bacteria</taxon>
        <taxon>Pseudomonadati</taxon>
        <taxon>Candidatus Omnitrophota</taxon>
        <taxon>Candidatus Danuiimicrobium</taxon>
    </lineage>
</organism>
<feature type="active site" description="S-methylcysteine intermediate" evidence="14">
    <location>
        <position position="346"/>
    </location>
</feature>
<keyword evidence="8 14" id="KW-0949">S-adenosyl-L-methionine</keyword>
<dbReference type="NCBIfam" id="TIGR00048">
    <property type="entry name" value="rRNA_mod_RlmN"/>
    <property type="match status" value="1"/>
</dbReference>
<evidence type="ECO:0000313" key="16">
    <source>
        <dbReference type="EMBL" id="OGW96132.1"/>
    </source>
</evidence>
<dbReference type="Pfam" id="PF04055">
    <property type="entry name" value="Radical_SAM"/>
    <property type="match status" value="1"/>
</dbReference>
<dbReference type="InterPro" id="IPR040072">
    <property type="entry name" value="Methyltransferase_A"/>
</dbReference>
<dbReference type="HAMAP" id="MF_01849">
    <property type="entry name" value="RNA_methyltr_RlmN"/>
    <property type="match status" value="1"/>
</dbReference>
<dbReference type="GO" id="GO:0019843">
    <property type="term" value="F:rRNA binding"/>
    <property type="evidence" value="ECO:0007669"/>
    <property type="project" value="UniProtKB-UniRule"/>
</dbReference>
<feature type="binding site" evidence="14">
    <location>
        <position position="116"/>
    </location>
    <ligand>
        <name>[4Fe-4S] cluster</name>
        <dbReference type="ChEBI" id="CHEBI:49883"/>
        <note>4Fe-4S-S-AdoMet</note>
    </ligand>
</feature>
<comment type="miscellaneous">
    <text evidence="14">Reaction proceeds by a ping-pong mechanism involving intermediate methylation of a conserved cysteine residue.</text>
</comment>
<dbReference type="PIRSF" id="PIRSF006004">
    <property type="entry name" value="CHP00048"/>
    <property type="match status" value="1"/>
</dbReference>
<feature type="binding site" evidence="14">
    <location>
        <begin position="171"/>
        <end position="172"/>
    </location>
    <ligand>
        <name>S-adenosyl-L-methionine</name>
        <dbReference type="ChEBI" id="CHEBI:59789"/>
    </ligand>
</feature>
<feature type="domain" description="Radical SAM core" evidence="15">
    <location>
        <begin position="98"/>
        <end position="341"/>
    </location>
</feature>
<keyword evidence="5 14" id="KW-0698">rRNA processing</keyword>
<evidence type="ECO:0000256" key="5">
    <source>
        <dbReference type="ARBA" id="ARBA00022552"/>
    </source>
</evidence>
<keyword evidence="11 14" id="KW-0408">Iron</keyword>
<dbReference type="GO" id="GO:0000049">
    <property type="term" value="F:tRNA binding"/>
    <property type="evidence" value="ECO:0007669"/>
    <property type="project" value="UniProtKB-UniRule"/>
</dbReference>
<dbReference type="GO" id="GO:0046872">
    <property type="term" value="F:metal ion binding"/>
    <property type="evidence" value="ECO:0007669"/>
    <property type="project" value="UniProtKB-KW"/>
</dbReference>
<dbReference type="EMBL" id="MHFR01000053">
    <property type="protein sequence ID" value="OGW96132.1"/>
    <property type="molecule type" value="Genomic_DNA"/>
</dbReference>
<dbReference type="AlphaFoldDB" id="A0A1G1KTN5"/>
<dbReference type="InterPro" id="IPR013785">
    <property type="entry name" value="Aldolase_TIM"/>
</dbReference>
<dbReference type="PROSITE" id="PS51918">
    <property type="entry name" value="RADICAL_SAM"/>
    <property type="match status" value="1"/>
</dbReference>
<name>A0A1G1KTN5_9BACT</name>
<feature type="binding site" evidence="14">
    <location>
        <begin position="227"/>
        <end position="229"/>
    </location>
    <ligand>
        <name>S-adenosyl-L-methionine</name>
        <dbReference type="ChEBI" id="CHEBI:59789"/>
    </ligand>
</feature>
<dbReference type="InterPro" id="IPR048641">
    <property type="entry name" value="RlmN_N"/>
</dbReference>
<dbReference type="GO" id="GO:0070040">
    <property type="term" value="F:rRNA (adenine(2503)-C2-)-methyltransferase activity"/>
    <property type="evidence" value="ECO:0007669"/>
    <property type="project" value="UniProtKB-UniRule"/>
</dbReference>
<evidence type="ECO:0000256" key="9">
    <source>
        <dbReference type="ARBA" id="ARBA00022694"/>
    </source>
</evidence>
<feature type="binding site" evidence="14">
    <location>
        <position position="203"/>
    </location>
    <ligand>
        <name>S-adenosyl-L-methionine</name>
        <dbReference type="ChEBI" id="CHEBI:59789"/>
    </ligand>
</feature>
<evidence type="ECO:0000256" key="7">
    <source>
        <dbReference type="ARBA" id="ARBA00022679"/>
    </source>
</evidence>
<evidence type="ECO:0000256" key="6">
    <source>
        <dbReference type="ARBA" id="ARBA00022603"/>
    </source>
</evidence>
<dbReference type="PANTHER" id="PTHR30544:SF5">
    <property type="entry name" value="RADICAL SAM CORE DOMAIN-CONTAINING PROTEIN"/>
    <property type="match status" value="1"/>
</dbReference>
<keyword evidence="7 14" id="KW-0808">Transferase</keyword>
<evidence type="ECO:0000256" key="3">
    <source>
        <dbReference type="ARBA" id="ARBA00022485"/>
    </source>
</evidence>
<evidence type="ECO:0000259" key="15">
    <source>
        <dbReference type="PROSITE" id="PS51918"/>
    </source>
</evidence>
<evidence type="ECO:0000256" key="12">
    <source>
        <dbReference type="ARBA" id="ARBA00023014"/>
    </source>
</evidence>
<evidence type="ECO:0000256" key="11">
    <source>
        <dbReference type="ARBA" id="ARBA00023004"/>
    </source>
</evidence>
<dbReference type="GO" id="GO:0002935">
    <property type="term" value="F:tRNA (adenine(37)-C2)-methyltransferase activity"/>
    <property type="evidence" value="ECO:0007669"/>
    <property type="project" value="UniProtKB-UniRule"/>
</dbReference>
<dbReference type="InterPro" id="IPR004383">
    <property type="entry name" value="rRNA_lsu_MTrfase_RlmN/Cfr"/>
</dbReference>
<keyword evidence="3 14" id="KW-0004">4Fe-4S</keyword>
<evidence type="ECO:0000256" key="4">
    <source>
        <dbReference type="ARBA" id="ARBA00022490"/>
    </source>
</evidence>
<dbReference type="InterPro" id="IPR027492">
    <property type="entry name" value="RNA_MTrfase_RlmN"/>
</dbReference>
<comment type="caution">
    <text evidence="14">Lacks conserved residue(s) required for the propagation of feature annotation.</text>
</comment>
<dbReference type="Gene3D" id="1.10.150.530">
    <property type="match status" value="1"/>
</dbReference>
<reference evidence="16 17" key="1">
    <citation type="journal article" date="2016" name="Nat. Commun.">
        <title>Thousands of microbial genomes shed light on interconnected biogeochemical processes in an aquifer system.</title>
        <authorList>
            <person name="Anantharaman K."/>
            <person name="Brown C.T."/>
            <person name="Hug L.A."/>
            <person name="Sharon I."/>
            <person name="Castelle C.J."/>
            <person name="Probst A.J."/>
            <person name="Thomas B.C."/>
            <person name="Singh A."/>
            <person name="Wilkins M.J."/>
            <person name="Karaoz U."/>
            <person name="Brodie E.L."/>
            <person name="Williams K.H."/>
            <person name="Hubbard S.S."/>
            <person name="Banfield J.F."/>
        </authorList>
    </citation>
    <scope>NUCLEOTIDE SEQUENCE [LARGE SCALE GENOMIC DNA]</scope>
</reference>
<comment type="subcellular location">
    <subcellularLocation>
        <location evidence="1 14">Cytoplasm</location>
    </subcellularLocation>
</comment>
<feature type="active site" description="Proton acceptor" evidence="14">
    <location>
        <position position="92"/>
    </location>
</feature>
<comment type="function">
    <text evidence="14">Specifically methylates position 2 of adenine 2503 in 23S rRNA and position 2 of adenine 37 in tRNAs.</text>
</comment>
<dbReference type="EC" id="2.1.1.192" evidence="14"/>
<dbReference type="InterPro" id="IPR058240">
    <property type="entry name" value="rSAM_sf"/>
</dbReference>
<dbReference type="Proteomes" id="UP000178187">
    <property type="component" value="Unassembled WGS sequence"/>
</dbReference>
<feature type="binding site" evidence="14">
    <location>
        <position position="119"/>
    </location>
    <ligand>
        <name>[4Fe-4S] cluster</name>
        <dbReference type="ChEBI" id="CHEBI:49883"/>
        <note>4Fe-4S-S-AdoMet</note>
    </ligand>
</feature>
<comment type="cofactor">
    <cofactor evidence="14">
        <name>[4Fe-4S] cluster</name>
        <dbReference type="ChEBI" id="CHEBI:49883"/>
    </cofactor>
    <text evidence="14">Binds 1 [4Fe-4S] cluster. The cluster is coordinated with 3 cysteines and an exchangeable S-adenosyl-L-methionine.</text>
</comment>
<evidence type="ECO:0000256" key="13">
    <source>
        <dbReference type="ARBA" id="ARBA00023157"/>
    </source>
</evidence>
<feature type="binding site" evidence="14">
    <location>
        <position position="303"/>
    </location>
    <ligand>
        <name>S-adenosyl-L-methionine</name>
        <dbReference type="ChEBI" id="CHEBI:59789"/>
    </ligand>
</feature>
<comment type="similarity">
    <text evidence="2 14">Belongs to the radical SAM superfamily. RlmN family.</text>
</comment>
<dbReference type="GO" id="GO:0070475">
    <property type="term" value="P:rRNA base methylation"/>
    <property type="evidence" value="ECO:0007669"/>
    <property type="project" value="UniProtKB-UniRule"/>
</dbReference>
<proteinExistence type="inferred from homology"/>
<dbReference type="SFLD" id="SFLDS00029">
    <property type="entry name" value="Radical_SAM"/>
    <property type="match status" value="1"/>
</dbReference>
<evidence type="ECO:0000256" key="8">
    <source>
        <dbReference type="ARBA" id="ARBA00022691"/>
    </source>
</evidence>
<dbReference type="SUPFAM" id="SSF102114">
    <property type="entry name" value="Radical SAM enzymes"/>
    <property type="match status" value="1"/>
</dbReference>
<keyword evidence="10 14" id="KW-0479">Metal-binding</keyword>
<comment type="catalytic activity">
    <reaction evidence="14">
        <text>adenosine(2503) in 23S rRNA + 2 reduced [2Fe-2S]-[ferredoxin] + 2 S-adenosyl-L-methionine = 2-methyladenosine(2503) in 23S rRNA + 5'-deoxyadenosine + L-methionine + 2 oxidized [2Fe-2S]-[ferredoxin] + S-adenosyl-L-homocysteine</text>
        <dbReference type="Rhea" id="RHEA:42916"/>
        <dbReference type="Rhea" id="RHEA-COMP:10000"/>
        <dbReference type="Rhea" id="RHEA-COMP:10001"/>
        <dbReference type="Rhea" id="RHEA-COMP:10152"/>
        <dbReference type="Rhea" id="RHEA-COMP:10282"/>
        <dbReference type="ChEBI" id="CHEBI:17319"/>
        <dbReference type="ChEBI" id="CHEBI:33737"/>
        <dbReference type="ChEBI" id="CHEBI:33738"/>
        <dbReference type="ChEBI" id="CHEBI:57844"/>
        <dbReference type="ChEBI" id="CHEBI:57856"/>
        <dbReference type="ChEBI" id="CHEBI:59789"/>
        <dbReference type="ChEBI" id="CHEBI:74411"/>
        <dbReference type="ChEBI" id="CHEBI:74497"/>
        <dbReference type="EC" id="2.1.1.192"/>
    </reaction>
</comment>
<dbReference type="Pfam" id="PF21016">
    <property type="entry name" value="RlmN_N"/>
    <property type="match status" value="1"/>
</dbReference>
<gene>
    <name evidence="14" type="primary">rlmN</name>
    <name evidence="16" type="ORF">A3G33_02120</name>
</gene>
<dbReference type="InterPro" id="IPR007197">
    <property type="entry name" value="rSAM"/>
</dbReference>
<comment type="caution">
    <text evidence="16">The sequence shown here is derived from an EMBL/GenBank/DDBJ whole genome shotgun (WGS) entry which is preliminary data.</text>
</comment>
<evidence type="ECO:0000313" key="17">
    <source>
        <dbReference type="Proteomes" id="UP000178187"/>
    </source>
</evidence>
<dbReference type="SFLD" id="SFLDF00275">
    <property type="entry name" value="adenosine_C2_methyltransferase"/>
    <property type="match status" value="1"/>
</dbReference>
<dbReference type="GO" id="GO:0030488">
    <property type="term" value="P:tRNA methylation"/>
    <property type="evidence" value="ECO:0007669"/>
    <property type="project" value="UniProtKB-UniRule"/>
</dbReference>
<dbReference type="Gene3D" id="3.20.20.70">
    <property type="entry name" value="Aldolase class I"/>
    <property type="match status" value="1"/>
</dbReference>
<protein>
    <recommendedName>
        <fullName evidence="14">Probable dual-specificity RNA methyltransferase RlmN</fullName>
        <ecNumber evidence="14">2.1.1.192</ecNumber>
    </recommendedName>
    <alternativeName>
        <fullName evidence="14">23S rRNA (adenine(2503)-C(2))-methyltransferase</fullName>
    </alternativeName>
    <alternativeName>
        <fullName evidence="14">23S rRNA m2A2503 methyltransferase</fullName>
    </alternativeName>
    <alternativeName>
        <fullName evidence="14">Ribosomal RNA large subunit methyltransferase N</fullName>
    </alternativeName>
    <alternativeName>
        <fullName evidence="14">tRNA (adenine(37)-C(2))-methyltransferase</fullName>
    </alternativeName>
    <alternativeName>
        <fullName evidence="14">tRNA m2A37 methyltransferase</fullName>
    </alternativeName>
</protein>
<keyword evidence="6 14" id="KW-0489">Methyltransferase</keyword>
<evidence type="ECO:0000256" key="2">
    <source>
        <dbReference type="ARBA" id="ARBA00007544"/>
    </source>
</evidence>
<dbReference type="FunFam" id="3.20.20.70:FF:000014">
    <property type="entry name" value="Probable dual-specificity RNA methyltransferase RlmN"/>
    <property type="match status" value="1"/>
</dbReference>
<dbReference type="CDD" id="cd01335">
    <property type="entry name" value="Radical_SAM"/>
    <property type="match status" value="1"/>
</dbReference>
<dbReference type="PANTHER" id="PTHR30544">
    <property type="entry name" value="23S RRNA METHYLTRANSFERASE"/>
    <property type="match status" value="1"/>
</dbReference>
<dbReference type="SFLD" id="SFLDG01062">
    <property type="entry name" value="methyltransferase_(Class_A)"/>
    <property type="match status" value="1"/>
</dbReference>
<comment type="catalytic activity">
    <reaction evidence="14">
        <text>adenosine(37) in tRNA + 2 reduced [2Fe-2S]-[ferredoxin] + 2 S-adenosyl-L-methionine = 2-methyladenosine(37) in tRNA + 5'-deoxyadenosine + L-methionine + 2 oxidized [2Fe-2S]-[ferredoxin] + S-adenosyl-L-homocysteine</text>
        <dbReference type="Rhea" id="RHEA:43332"/>
        <dbReference type="Rhea" id="RHEA-COMP:10000"/>
        <dbReference type="Rhea" id="RHEA-COMP:10001"/>
        <dbReference type="Rhea" id="RHEA-COMP:10162"/>
        <dbReference type="Rhea" id="RHEA-COMP:10485"/>
        <dbReference type="ChEBI" id="CHEBI:17319"/>
        <dbReference type="ChEBI" id="CHEBI:33737"/>
        <dbReference type="ChEBI" id="CHEBI:33738"/>
        <dbReference type="ChEBI" id="CHEBI:57844"/>
        <dbReference type="ChEBI" id="CHEBI:57856"/>
        <dbReference type="ChEBI" id="CHEBI:59789"/>
        <dbReference type="ChEBI" id="CHEBI:74411"/>
        <dbReference type="ChEBI" id="CHEBI:74497"/>
        <dbReference type="EC" id="2.1.1.192"/>
    </reaction>
</comment>
<dbReference type="GO" id="GO:0005737">
    <property type="term" value="C:cytoplasm"/>
    <property type="evidence" value="ECO:0007669"/>
    <property type="project" value="UniProtKB-SubCell"/>
</dbReference>
<keyword evidence="9 14" id="KW-0819">tRNA processing</keyword>
<evidence type="ECO:0000256" key="1">
    <source>
        <dbReference type="ARBA" id="ARBA00004496"/>
    </source>
</evidence>
<keyword evidence="4 14" id="KW-0963">Cytoplasm</keyword>
<accession>A0A1G1KTN5</accession>
<dbReference type="GO" id="GO:0051539">
    <property type="term" value="F:4 iron, 4 sulfur cluster binding"/>
    <property type="evidence" value="ECO:0007669"/>
    <property type="project" value="UniProtKB-UniRule"/>
</dbReference>